<dbReference type="GO" id="GO:0008270">
    <property type="term" value="F:zinc ion binding"/>
    <property type="evidence" value="ECO:0007669"/>
    <property type="project" value="UniProtKB-KW"/>
</dbReference>
<dbReference type="Proteomes" id="UP001346149">
    <property type="component" value="Unassembled WGS sequence"/>
</dbReference>
<organism evidence="13 14">
    <name type="scientific">Trapa natans</name>
    <name type="common">Water chestnut</name>
    <dbReference type="NCBI Taxonomy" id="22666"/>
    <lineage>
        <taxon>Eukaryota</taxon>
        <taxon>Viridiplantae</taxon>
        <taxon>Streptophyta</taxon>
        <taxon>Embryophyta</taxon>
        <taxon>Tracheophyta</taxon>
        <taxon>Spermatophyta</taxon>
        <taxon>Magnoliopsida</taxon>
        <taxon>eudicotyledons</taxon>
        <taxon>Gunneridae</taxon>
        <taxon>Pentapetalae</taxon>
        <taxon>rosids</taxon>
        <taxon>malvids</taxon>
        <taxon>Myrtales</taxon>
        <taxon>Lythraceae</taxon>
        <taxon>Trapa</taxon>
    </lineage>
</organism>
<dbReference type="InterPro" id="IPR013087">
    <property type="entry name" value="Znf_C2H2_type"/>
</dbReference>
<dbReference type="Pfam" id="PF03514">
    <property type="entry name" value="GRAS"/>
    <property type="match status" value="1"/>
</dbReference>
<evidence type="ECO:0000259" key="12">
    <source>
        <dbReference type="PROSITE" id="PS50157"/>
    </source>
</evidence>
<evidence type="ECO:0000256" key="1">
    <source>
        <dbReference type="ARBA" id="ARBA00004123"/>
    </source>
</evidence>
<reference evidence="13 14" key="1">
    <citation type="journal article" date="2023" name="Hortic Res">
        <title>Pangenome of water caltrop reveals structural variations and asymmetric subgenome divergence after allopolyploidization.</title>
        <authorList>
            <person name="Zhang X."/>
            <person name="Chen Y."/>
            <person name="Wang L."/>
            <person name="Yuan Y."/>
            <person name="Fang M."/>
            <person name="Shi L."/>
            <person name="Lu R."/>
            <person name="Comes H.P."/>
            <person name="Ma Y."/>
            <person name="Chen Y."/>
            <person name="Huang G."/>
            <person name="Zhou Y."/>
            <person name="Zheng Z."/>
            <person name="Qiu Y."/>
        </authorList>
    </citation>
    <scope>NUCLEOTIDE SEQUENCE [LARGE SCALE GENOMIC DNA]</scope>
    <source>
        <strain evidence="13">F231</strain>
    </source>
</reference>
<feature type="domain" description="C2H2-type" evidence="12">
    <location>
        <begin position="271"/>
        <end position="293"/>
    </location>
</feature>
<dbReference type="Gene3D" id="3.30.160.60">
    <property type="entry name" value="Classic Zinc Finger"/>
    <property type="match status" value="1"/>
</dbReference>
<protein>
    <recommendedName>
        <fullName evidence="12">C2H2-type domain-containing protein</fullName>
    </recommendedName>
</protein>
<keyword evidence="6" id="KW-0805">Transcription regulation</keyword>
<feature type="region of interest" description="Disordered" evidence="11">
    <location>
        <begin position="233"/>
        <end position="261"/>
    </location>
</feature>
<dbReference type="InterPro" id="IPR036236">
    <property type="entry name" value="Znf_C2H2_sf"/>
</dbReference>
<dbReference type="PROSITE" id="PS50157">
    <property type="entry name" value="ZINC_FINGER_C2H2_2"/>
    <property type="match status" value="2"/>
</dbReference>
<keyword evidence="3" id="KW-0677">Repeat</keyword>
<dbReference type="PROSITE" id="PS00028">
    <property type="entry name" value="ZINC_FINGER_C2H2_1"/>
    <property type="match status" value="2"/>
</dbReference>
<feature type="region of interest" description="SAW" evidence="10">
    <location>
        <begin position="131"/>
        <end position="209"/>
    </location>
</feature>
<evidence type="ECO:0000256" key="7">
    <source>
        <dbReference type="ARBA" id="ARBA00023163"/>
    </source>
</evidence>
<keyword evidence="8" id="KW-0539">Nucleus</keyword>
<evidence type="ECO:0000256" key="5">
    <source>
        <dbReference type="ARBA" id="ARBA00022833"/>
    </source>
</evidence>
<dbReference type="Pfam" id="PF13912">
    <property type="entry name" value="zf-C2H2_6"/>
    <property type="match status" value="2"/>
</dbReference>
<comment type="caution">
    <text evidence="10">Lacks conserved residue(s) required for the propagation of feature annotation.</text>
</comment>
<keyword evidence="5" id="KW-0862">Zinc</keyword>
<evidence type="ECO:0000256" key="2">
    <source>
        <dbReference type="ARBA" id="ARBA00022723"/>
    </source>
</evidence>
<dbReference type="EMBL" id="JAXQNO010000023">
    <property type="protein sequence ID" value="KAK4765202.1"/>
    <property type="molecule type" value="Genomic_DNA"/>
</dbReference>
<name>A0AAN7KLH0_TRANT</name>
<evidence type="ECO:0000256" key="4">
    <source>
        <dbReference type="ARBA" id="ARBA00022771"/>
    </source>
</evidence>
<dbReference type="SMART" id="SM00355">
    <property type="entry name" value="ZnF_C2H2"/>
    <property type="match status" value="2"/>
</dbReference>
<comment type="caution">
    <text evidence="13">The sequence shown here is derived from an EMBL/GenBank/DDBJ whole genome shotgun (WGS) entry which is preliminary data.</text>
</comment>
<feature type="compositionally biased region" description="Gly residues" evidence="11">
    <location>
        <begin position="158"/>
        <end position="169"/>
    </location>
</feature>
<evidence type="ECO:0000313" key="14">
    <source>
        <dbReference type="Proteomes" id="UP001346149"/>
    </source>
</evidence>
<accession>A0AAN7KLH0</accession>
<dbReference type="SUPFAM" id="SSF57667">
    <property type="entry name" value="beta-beta-alpha zinc fingers"/>
    <property type="match status" value="1"/>
</dbReference>
<comment type="subcellular location">
    <subcellularLocation>
        <location evidence="1">Nucleus</location>
    </subcellularLocation>
</comment>
<evidence type="ECO:0000256" key="6">
    <source>
        <dbReference type="ARBA" id="ARBA00023015"/>
    </source>
</evidence>
<feature type="region of interest" description="Disordered" evidence="11">
    <location>
        <begin position="156"/>
        <end position="189"/>
    </location>
</feature>
<dbReference type="InterPro" id="IPR005202">
    <property type="entry name" value="TF_GRAS"/>
</dbReference>
<dbReference type="PROSITE" id="PS50985">
    <property type="entry name" value="GRAS"/>
    <property type="match status" value="1"/>
</dbReference>
<proteinExistence type="inferred from homology"/>
<comment type="similarity">
    <text evidence="10">Belongs to the GRAS family.</text>
</comment>
<sequence>MLQGLRVQKLVFKENPEAPVINCHMMLHYISEKTQMPTALIHGPNNLFEPSALISHRNIFLKATRGLDPTVVILVDEDADLTASDLVARLRSAFNYLWIPYDTMETFLPKGSKQREWYEADICWKTENVIPQEGAQRVEPKGRWVQRMRNAGFRGDRVWGGGRGGGEGNAGRAHGRVGAEEGGGRRPRADMGRAQCGICHCLVALLIMEIRTHMEMALFLILMEDEHHQGGGHGWLPNFASPRPPEAGRQGKQPPCQDGGGTTTATSLGFYECKTCSRTFPSFQALGSHRTGHKKVHQCSICRSEFSSGQALGGHMRRHGVAPSTWTNQYPPPLTTDSIIAEHHHHQGSENASHGLLSLDLNLLRHPDN</sequence>
<evidence type="ECO:0000313" key="13">
    <source>
        <dbReference type="EMBL" id="KAK4765202.1"/>
    </source>
</evidence>
<feature type="domain" description="C2H2-type" evidence="12">
    <location>
        <begin position="297"/>
        <end position="319"/>
    </location>
</feature>
<dbReference type="PANTHER" id="PTHR26374">
    <property type="entry name" value="ZINC FINGER PROTEIN ZAT5"/>
    <property type="match status" value="1"/>
</dbReference>
<dbReference type="PANTHER" id="PTHR26374:SF466">
    <property type="entry name" value="OS09G0122000 PROTEIN"/>
    <property type="match status" value="1"/>
</dbReference>
<keyword evidence="2" id="KW-0479">Metal-binding</keyword>
<evidence type="ECO:0000256" key="11">
    <source>
        <dbReference type="SAM" id="MobiDB-lite"/>
    </source>
</evidence>
<evidence type="ECO:0000256" key="3">
    <source>
        <dbReference type="ARBA" id="ARBA00022737"/>
    </source>
</evidence>
<evidence type="ECO:0000256" key="10">
    <source>
        <dbReference type="PROSITE-ProRule" id="PRU01191"/>
    </source>
</evidence>
<keyword evidence="7" id="KW-0804">Transcription</keyword>
<dbReference type="AlphaFoldDB" id="A0AAN7KLH0"/>
<evidence type="ECO:0000256" key="8">
    <source>
        <dbReference type="ARBA" id="ARBA00023242"/>
    </source>
</evidence>
<feature type="compositionally biased region" description="Basic and acidic residues" evidence="11">
    <location>
        <begin position="177"/>
        <end position="189"/>
    </location>
</feature>
<gene>
    <name evidence="13" type="ORF">SAY86_026292</name>
</gene>
<dbReference type="GO" id="GO:0005634">
    <property type="term" value="C:nucleus"/>
    <property type="evidence" value="ECO:0007669"/>
    <property type="project" value="UniProtKB-SubCell"/>
</dbReference>
<keyword evidence="4 9" id="KW-0863">Zinc-finger</keyword>
<evidence type="ECO:0000256" key="9">
    <source>
        <dbReference type="PROSITE-ProRule" id="PRU00042"/>
    </source>
</evidence>
<keyword evidence="14" id="KW-1185">Reference proteome</keyword>